<organism evidence="1">
    <name type="scientific">Streptomyces sp. R28</name>
    <dbReference type="NCBI Taxonomy" id="3238628"/>
    <lineage>
        <taxon>Bacteria</taxon>
        <taxon>Bacillati</taxon>
        <taxon>Actinomycetota</taxon>
        <taxon>Actinomycetes</taxon>
        <taxon>Kitasatosporales</taxon>
        <taxon>Streptomycetaceae</taxon>
        <taxon>Streptomyces</taxon>
    </lineage>
</organism>
<sequence length="149" mass="16047">MAELAVQCLLIAPGRFASGGFGPVYPTTPNRTWVAGLSASNEDRAAKGQDPLVSAHLYTEREPRGQPSESNGHADCGGYIRVYLPEEMGTTYATACRKGEQVEPFSDPREGADTPVQAMEADLQDHLNKVADILKARLADAKEPCVEKT</sequence>
<evidence type="ECO:0000313" key="1">
    <source>
        <dbReference type="EMBL" id="XDQ38048.1"/>
    </source>
</evidence>
<protein>
    <submittedName>
        <fullName evidence="1">Uncharacterized protein</fullName>
    </submittedName>
</protein>
<accession>A0AB39Q9G9</accession>
<gene>
    <name evidence="1" type="ORF">AB5J49_34460</name>
</gene>
<proteinExistence type="predicted"/>
<dbReference type="RefSeq" id="WP_369172760.1">
    <property type="nucleotide sequence ID" value="NZ_CP163439.1"/>
</dbReference>
<dbReference type="EMBL" id="CP163439">
    <property type="protein sequence ID" value="XDQ38048.1"/>
    <property type="molecule type" value="Genomic_DNA"/>
</dbReference>
<name>A0AB39Q9G9_9ACTN</name>
<dbReference type="AlphaFoldDB" id="A0AB39Q9G9"/>
<reference evidence="1" key="1">
    <citation type="submission" date="2024-07" db="EMBL/GenBank/DDBJ databases">
        <authorList>
            <person name="Yu S.T."/>
        </authorList>
    </citation>
    <scope>NUCLEOTIDE SEQUENCE</scope>
    <source>
        <strain evidence="1">R28</strain>
    </source>
</reference>